<name>A0A0J0XVL9_9TREE</name>
<evidence type="ECO:0000259" key="6">
    <source>
        <dbReference type="SMART" id="SM01131"/>
    </source>
</evidence>
<protein>
    <submittedName>
        <fullName evidence="7">DHH phosphoesterase</fullName>
    </submittedName>
</protein>
<dbReference type="GeneID" id="28987009"/>
<keyword evidence="4" id="KW-0464">Manganese</keyword>
<evidence type="ECO:0000256" key="5">
    <source>
        <dbReference type="SAM" id="Phobius"/>
    </source>
</evidence>
<dbReference type="GO" id="GO:0005737">
    <property type="term" value="C:cytoplasm"/>
    <property type="evidence" value="ECO:0007669"/>
    <property type="project" value="InterPro"/>
</dbReference>
<dbReference type="GO" id="GO:0004309">
    <property type="term" value="F:exopolyphosphatase activity"/>
    <property type="evidence" value="ECO:0007669"/>
    <property type="project" value="TreeGrafter"/>
</dbReference>
<evidence type="ECO:0000256" key="2">
    <source>
        <dbReference type="ARBA" id="ARBA00022723"/>
    </source>
</evidence>
<evidence type="ECO:0000256" key="1">
    <source>
        <dbReference type="ARBA" id="ARBA00001936"/>
    </source>
</evidence>
<dbReference type="AlphaFoldDB" id="A0A0J0XVL9"/>
<keyword evidence="8" id="KW-1185">Reference proteome</keyword>
<evidence type="ECO:0000313" key="8">
    <source>
        <dbReference type="Proteomes" id="UP000053611"/>
    </source>
</evidence>
<keyword evidence="5" id="KW-0812">Transmembrane</keyword>
<dbReference type="EMBL" id="KQ087183">
    <property type="protein sequence ID" value="KLT45122.1"/>
    <property type="molecule type" value="Genomic_DNA"/>
</dbReference>
<dbReference type="Gene3D" id="3.10.310.20">
    <property type="entry name" value="DHHA2 domain"/>
    <property type="match status" value="1"/>
</dbReference>
<dbReference type="SMART" id="SM01131">
    <property type="entry name" value="DHHA2"/>
    <property type="match status" value="1"/>
</dbReference>
<evidence type="ECO:0000256" key="3">
    <source>
        <dbReference type="ARBA" id="ARBA00022801"/>
    </source>
</evidence>
<dbReference type="Pfam" id="PF01368">
    <property type="entry name" value="DHH"/>
    <property type="match status" value="1"/>
</dbReference>
<dbReference type="RefSeq" id="XP_018281613.1">
    <property type="nucleotide sequence ID" value="XM_018426406.1"/>
</dbReference>
<dbReference type="Proteomes" id="UP000053611">
    <property type="component" value="Unassembled WGS sequence"/>
</dbReference>
<keyword evidence="5" id="KW-1133">Transmembrane helix</keyword>
<gene>
    <name evidence="7" type="ORF">CC85DRAFT_326034</name>
</gene>
<dbReference type="InterPro" id="IPR038222">
    <property type="entry name" value="DHHA2_dom_sf"/>
</dbReference>
<dbReference type="InterPro" id="IPR001667">
    <property type="entry name" value="DDH_dom"/>
</dbReference>
<dbReference type="STRING" id="879819.A0A0J0XVL9"/>
<organism evidence="7 8">
    <name type="scientific">Cutaneotrichosporon oleaginosum</name>
    <dbReference type="NCBI Taxonomy" id="879819"/>
    <lineage>
        <taxon>Eukaryota</taxon>
        <taxon>Fungi</taxon>
        <taxon>Dikarya</taxon>
        <taxon>Basidiomycota</taxon>
        <taxon>Agaricomycotina</taxon>
        <taxon>Tremellomycetes</taxon>
        <taxon>Trichosporonales</taxon>
        <taxon>Trichosporonaceae</taxon>
        <taxon>Cutaneotrichosporon</taxon>
    </lineage>
</organism>
<feature type="transmembrane region" description="Helical" evidence="5">
    <location>
        <begin position="26"/>
        <end position="45"/>
    </location>
</feature>
<keyword evidence="3" id="KW-0378">Hydrolase</keyword>
<dbReference type="InterPro" id="IPR038763">
    <property type="entry name" value="DHH_sf"/>
</dbReference>
<keyword evidence="2" id="KW-0479">Metal-binding</keyword>
<dbReference type="InterPro" id="IPR004097">
    <property type="entry name" value="DHHA2"/>
</dbReference>
<proteinExistence type="predicted"/>
<dbReference type="PANTHER" id="PTHR12112:SF39">
    <property type="entry name" value="EG:152A3.5 PROTEIN (FBGN0003116_PN PROTEIN)"/>
    <property type="match status" value="1"/>
</dbReference>
<accession>A0A0J0XVL9</accession>
<dbReference type="SUPFAM" id="SSF64182">
    <property type="entry name" value="DHH phosphoesterases"/>
    <property type="match status" value="1"/>
</dbReference>
<dbReference type="OrthoDB" id="374045at2759"/>
<dbReference type="Pfam" id="PF02833">
    <property type="entry name" value="DHHA2"/>
    <property type="match status" value="1"/>
</dbReference>
<evidence type="ECO:0000256" key="4">
    <source>
        <dbReference type="ARBA" id="ARBA00023211"/>
    </source>
</evidence>
<reference evidence="7 8" key="1">
    <citation type="submission" date="2015-03" db="EMBL/GenBank/DDBJ databases">
        <title>Genomics and transcriptomics of the oil-accumulating basidiomycete yeast T. oleaginosus allow insights into substrate utilization and the diverse evolutionary trajectories of mating systems in fungi.</title>
        <authorList>
            <consortium name="DOE Joint Genome Institute"/>
            <person name="Kourist R."/>
            <person name="Kracht O."/>
            <person name="Bracharz F."/>
            <person name="Lipzen A."/>
            <person name="Nolan M."/>
            <person name="Ohm R."/>
            <person name="Grigoriev I."/>
            <person name="Sun S."/>
            <person name="Heitman J."/>
            <person name="Bruck T."/>
            <person name="Nowrousian M."/>
        </authorList>
    </citation>
    <scope>NUCLEOTIDE SEQUENCE [LARGE SCALE GENOMIC DNA]</scope>
    <source>
        <strain evidence="7 8">IBC0246</strain>
    </source>
</reference>
<feature type="domain" description="DHHA2" evidence="6">
    <location>
        <begin position="412"/>
        <end position="590"/>
    </location>
</feature>
<sequence>MLQRHRNRYTRLPTSTPERRFTRRRLIFIVFAFLATLALAIPVFLSHAPEYMRLCVPLNLTRVSDNLHRAVACSPVSAPAVLAASSRPSKFTAAVRISTLSRTLTTTAHATPVISTTTSITSATSSATAFSATTPAIVLASSFSTTPTTQTIMTSAPVVPGRLADWLLSQKESFLADLAAGRGKGWLIAVGNEAGDLDTIASSIAYAYLAASLQAQRVIPVILTPRKFMHLRPENFLALAQSHIPSDVLLHLEDLPVKASDLLSTGVGFVLVDHNRLLPIFGTTDAAYAAVRAIIDHHEDEGVSLQASPRIVTVPNGSSTSLVALSFQDEWRASAAGPAGAAGSPVPPEVATLLLSALLIDTQGLKEGGKATELDMRAAEFLYPLSSLAPAADVSLSATDTGAVPASLAAFSSALIDAKYDVSGMGEHDLLLRDYKEYPWDTSSAVSPRLVVGLCTVPVKIEKMLKHEGGWANFLAIADAYMAERKLDILGIGTTWKNSAGKGRRELLISVRAGGALPDFAAAQRALAALDAGLSADVETFALETWKFKDEAHAPPPALLDAPTRITRVWRQGNAHSTRKQLAPAMHRIVAALS</sequence>
<dbReference type="Gene3D" id="3.90.1640.10">
    <property type="entry name" value="inorganic pyrophosphatase (n-terminal core)"/>
    <property type="match status" value="1"/>
</dbReference>
<dbReference type="GO" id="GO:0046872">
    <property type="term" value="F:metal ion binding"/>
    <property type="evidence" value="ECO:0007669"/>
    <property type="project" value="UniProtKB-KW"/>
</dbReference>
<keyword evidence="5" id="KW-0472">Membrane</keyword>
<dbReference type="PANTHER" id="PTHR12112">
    <property type="entry name" value="BNIP - RELATED"/>
    <property type="match status" value="1"/>
</dbReference>
<evidence type="ECO:0000313" key="7">
    <source>
        <dbReference type="EMBL" id="KLT45122.1"/>
    </source>
</evidence>
<comment type="cofactor">
    <cofactor evidence="1">
        <name>Mn(2+)</name>
        <dbReference type="ChEBI" id="CHEBI:29035"/>
    </cofactor>
</comment>